<feature type="domain" description="Acyclic terpene utilisation N-terminal" evidence="1">
    <location>
        <begin position="4"/>
        <end position="442"/>
    </location>
</feature>
<dbReference type="EMBL" id="CP012406">
    <property type="protein sequence ID" value="ALG75254.1"/>
    <property type="molecule type" value="Genomic_DNA"/>
</dbReference>
<evidence type="ECO:0000313" key="3">
    <source>
        <dbReference type="Proteomes" id="UP000069935"/>
    </source>
</evidence>
<sequence>MKSIRIGSGAGYSGDRIEPAVELAEQGDIQYLVFECLAERTIAIAQGAKRKDPAKGYDPLLEARMRAVLEPCHSRGIRIVTNMGAANPAAGAAKIREIARSLGLEGLKIAAVSGDDVLETLVSGGHRIEETGAPVAELADRLVSANAYLGAAPLVEALRAGADVVITGRVADPALFLAPQIFEFGWSMEDWDRLGKGTAVGHLLECAGQVTGGYFADPGVKDVAGLARLGFPIAEVAEDGSAVITKVAGSGGAVTTATCKEQLLYEIHDPSAYVTPDVVADFSHVTFAQEGPDRVRVAGASGRKRPDTLKVSVGYLDSYIGEGQISYAGPGAVARGRLALEIVRERLELTGVRATELRFDLIGIDSIHGDALSTAGEQEPYEVRVRVVGRADSMAEAVRIGNEVETLYTNGPASGGGATKSAKEVVAMLSALLPRALAKPAVDHVEA</sequence>
<dbReference type="PANTHER" id="PTHR47472:SF1">
    <property type="entry name" value="DUF1446-DOMAIN-CONTAINING PROTEIN"/>
    <property type="match status" value="1"/>
</dbReference>
<reference evidence="2 3" key="2">
    <citation type="journal article" date="2016" name="Genome Announc.">
        <title>Complete Genome Sequence of a Strain of Azospirillum thiophilum Isolated from a Sulfide Spring.</title>
        <authorList>
            <person name="Fomenkov A."/>
            <person name="Vincze T."/>
            <person name="Grabovich M."/>
            <person name="Anton B.P."/>
            <person name="Dubinina G."/>
            <person name="Orlova M."/>
            <person name="Belousova E."/>
            <person name="Roberts R.J."/>
        </authorList>
    </citation>
    <scope>NUCLEOTIDE SEQUENCE [LARGE SCALE GENOMIC DNA]</scope>
    <source>
        <strain evidence="2 3">BV-S</strain>
    </source>
</reference>
<reference evidence="3" key="1">
    <citation type="submission" date="2015-08" db="EMBL/GenBank/DDBJ databases">
        <title>Complete Genome Sequence of Azospirillum thiophilum BV-S.</title>
        <authorList>
            <person name="Fomenkov A."/>
            <person name="Vincze T."/>
            <person name="Grabovich M."/>
            <person name="Dubinina G."/>
            <person name="Orlova M."/>
            <person name="Belousova E."/>
            <person name="Roberts R.J."/>
        </authorList>
    </citation>
    <scope>NUCLEOTIDE SEQUENCE [LARGE SCALE GENOMIC DNA]</scope>
    <source>
        <strain evidence="3">BV-S</strain>
    </source>
</reference>
<gene>
    <name evidence="2" type="ORF">AL072_30525</name>
</gene>
<dbReference type="KEGG" id="ati:AL072_30525"/>
<protein>
    <submittedName>
        <fullName evidence="2">ABC transporter substrate-binding protein</fullName>
    </submittedName>
</protein>
<dbReference type="Pfam" id="PF07287">
    <property type="entry name" value="AtuA"/>
    <property type="match status" value="1"/>
</dbReference>
<proteinExistence type="predicted"/>
<dbReference type="AlphaFoldDB" id="A0AAC8W5A4"/>
<dbReference type="PANTHER" id="PTHR47472">
    <property type="entry name" value="PROPIONYL-COA CARBOXYLASE"/>
    <property type="match status" value="1"/>
</dbReference>
<accession>A0AAC8W5A4</accession>
<evidence type="ECO:0000259" key="1">
    <source>
        <dbReference type="Pfam" id="PF07287"/>
    </source>
</evidence>
<keyword evidence="3" id="KW-1185">Reference proteome</keyword>
<organism evidence="2 3">
    <name type="scientific">Azospirillum thiophilum</name>
    <dbReference type="NCBI Taxonomy" id="528244"/>
    <lineage>
        <taxon>Bacteria</taxon>
        <taxon>Pseudomonadati</taxon>
        <taxon>Pseudomonadota</taxon>
        <taxon>Alphaproteobacteria</taxon>
        <taxon>Rhodospirillales</taxon>
        <taxon>Azospirillaceae</taxon>
        <taxon>Azospirillum</taxon>
    </lineage>
</organism>
<dbReference type="Proteomes" id="UP000069935">
    <property type="component" value="Chromosome 6"/>
</dbReference>
<dbReference type="RefSeq" id="WP_045585202.1">
    <property type="nucleotide sequence ID" value="NZ_CP012406.1"/>
</dbReference>
<evidence type="ECO:0000313" key="2">
    <source>
        <dbReference type="EMBL" id="ALG75254.1"/>
    </source>
</evidence>
<dbReference type="InterPro" id="IPR010839">
    <property type="entry name" value="AtuA_N"/>
</dbReference>
<name>A0AAC8W5A4_9PROT</name>